<dbReference type="AlphaFoldDB" id="A0A3P8DMU5"/>
<dbReference type="PANTHER" id="PTHR47027:SF20">
    <property type="entry name" value="REVERSE TRANSCRIPTASE-LIKE PROTEIN WITH RNA-DIRECTED DNA POLYMERASE DOMAIN"/>
    <property type="match status" value="1"/>
</dbReference>
<dbReference type="PANTHER" id="PTHR47027">
    <property type="entry name" value="REVERSE TRANSCRIPTASE DOMAIN-CONTAINING PROTEIN"/>
    <property type="match status" value="1"/>
</dbReference>
<evidence type="ECO:0000313" key="2">
    <source>
        <dbReference type="EMBL" id="VDP33035.1"/>
    </source>
</evidence>
<dbReference type="PROSITE" id="PS50878">
    <property type="entry name" value="RT_POL"/>
    <property type="match status" value="1"/>
</dbReference>
<dbReference type="SUPFAM" id="SSF56672">
    <property type="entry name" value="DNA/RNA polymerases"/>
    <property type="match status" value="1"/>
</dbReference>
<gene>
    <name evidence="2" type="ORF">HPBE_LOCUS22512</name>
</gene>
<name>A0A3P8DMU5_HELPZ</name>
<dbReference type="Pfam" id="PF00078">
    <property type="entry name" value="RVT_1"/>
    <property type="match status" value="1"/>
</dbReference>
<dbReference type="InterPro" id="IPR043502">
    <property type="entry name" value="DNA/RNA_pol_sf"/>
</dbReference>
<feature type="domain" description="Reverse transcriptase" evidence="1">
    <location>
        <begin position="1"/>
        <end position="170"/>
    </location>
</feature>
<sequence>MFDRKLKLPIGKGVRQGDTISPKLFTAALQDAMKDLNGTIKATLSTVNGSATFASSTIFLTSTSTAEVEEMLNELNVAGMKIGLDMSSMAEGGLLRTILYADDIALVANNQEELKEKVQLWQRTLADNGLRLNVKKTKFVSSEQCAGSILDCQGEAIEKVEEFLYLGSDLSEEGSVDQAVRGQINAAWLKWRESTGILCDRRCSKTLKGNLY</sequence>
<dbReference type="EMBL" id="UZAH01034064">
    <property type="protein sequence ID" value="VDP33035.1"/>
    <property type="molecule type" value="Genomic_DNA"/>
</dbReference>
<accession>A0A3P8DMU5</accession>
<proteinExistence type="predicted"/>
<reference evidence="2" key="1">
    <citation type="submission" date="2018-11" db="EMBL/GenBank/DDBJ databases">
        <authorList>
            <consortium name="Pathogen Informatics"/>
        </authorList>
    </citation>
    <scope>NUCLEOTIDE SEQUENCE [LARGE SCALE GENOMIC DNA]</scope>
</reference>
<protein>
    <recommendedName>
        <fullName evidence="1">Reverse transcriptase domain-containing protein</fullName>
    </recommendedName>
</protein>
<dbReference type="OrthoDB" id="425681at2759"/>
<evidence type="ECO:0000259" key="1">
    <source>
        <dbReference type="PROSITE" id="PS50878"/>
    </source>
</evidence>
<organism evidence="2">
    <name type="scientific">Heligmosomoides polygyrus</name>
    <name type="common">Parasitic roundworm</name>
    <dbReference type="NCBI Taxonomy" id="6339"/>
    <lineage>
        <taxon>Eukaryota</taxon>
        <taxon>Metazoa</taxon>
        <taxon>Ecdysozoa</taxon>
        <taxon>Nematoda</taxon>
        <taxon>Chromadorea</taxon>
        <taxon>Rhabditida</taxon>
        <taxon>Rhabditina</taxon>
        <taxon>Rhabditomorpha</taxon>
        <taxon>Strongyloidea</taxon>
        <taxon>Heligmosomidae</taxon>
        <taxon>Heligmosomoides</taxon>
    </lineage>
</organism>
<dbReference type="InterPro" id="IPR043128">
    <property type="entry name" value="Rev_trsase/Diguanyl_cyclase"/>
</dbReference>
<dbReference type="Gene3D" id="3.30.70.270">
    <property type="match status" value="1"/>
</dbReference>
<dbReference type="InterPro" id="IPR000477">
    <property type="entry name" value="RT_dom"/>
</dbReference>